<evidence type="ECO:0000256" key="5">
    <source>
        <dbReference type="ARBA" id="ARBA00022692"/>
    </source>
</evidence>
<feature type="transmembrane region" description="Helical" evidence="9">
    <location>
        <begin position="197"/>
        <end position="217"/>
    </location>
</feature>
<feature type="transmembrane region" description="Helical" evidence="9">
    <location>
        <begin position="316"/>
        <end position="337"/>
    </location>
</feature>
<comment type="function">
    <text evidence="9">Component of the transport system for branched-chain amino acids.</text>
</comment>
<dbReference type="GO" id="GO:0015820">
    <property type="term" value="P:L-leucine transport"/>
    <property type="evidence" value="ECO:0007669"/>
    <property type="project" value="TreeGrafter"/>
</dbReference>
<dbReference type="eggNOG" id="COG1114">
    <property type="taxonomic scope" value="Bacteria"/>
</dbReference>
<evidence type="ECO:0000256" key="3">
    <source>
        <dbReference type="ARBA" id="ARBA00022448"/>
    </source>
</evidence>
<evidence type="ECO:0000256" key="1">
    <source>
        <dbReference type="ARBA" id="ARBA00004651"/>
    </source>
</evidence>
<dbReference type="GO" id="GO:0015190">
    <property type="term" value="F:L-leucine transmembrane transporter activity"/>
    <property type="evidence" value="ECO:0007669"/>
    <property type="project" value="TreeGrafter"/>
</dbReference>
<feature type="transmembrane region" description="Helical" evidence="9">
    <location>
        <begin position="12"/>
        <end position="31"/>
    </location>
</feature>
<keyword evidence="5 9" id="KW-0812">Transmembrane</keyword>
<feature type="transmembrane region" description="Helical" evidence="9">
    <location>
        <begin position="120"/>
        <end position="143"/>
    </location>
</feature>
<dbReference type="InterPro" id="IPR004685">
    <property type="entry name" value="Brnchd-chn_aa_trnsp_Livcs"/>
</dbReference>
<proteinExistence type="inferred from homology"/>
<feature type="transmembrane region" description="Helical" evidence="9">
    <location>
        <begin position="343"/>
        <end position="363"/>
    </location>
</feature>
<evidence type="ECO:0000256" key="2">
    <source>
        <dbReference type="ARBA" id="ARBA00008540"/>
    </source>
</evidence>
<comment type="subcellular location">
    <subcellularLocation>
        <location evidence="1 9">Cell membrane</location>
        <topology evidence="1 9">Multi-pass membrane protein</topology>
    </subcellularLocation>
</comment>
<dbReference type="GO" id="GO:0005304">
    <property type="term" value="F:L-valine transmembrane transporter activity"/>
    <property type="evidence" value="ECO:0007669"/>
    <property type="project" value="TreeGrafter"/>
</dbReference>
<feature type="transmembrane region" description="Helical" evidence="9">
    <location>
        <begin position="155"/>
        <end position="177"/>
    </location>
</feature>
<feature type="transmembrane region" description="Helical" evidence="9">
    <location>
        <begin position="79"/>
        <end position="100"/>
    </location>
</feature>
<feature type="transmembrane region" description="Helical" evidence="9">
    <location>
        <begin position="229"/>
        <end position="253"/>
    </location>
</feature>
<reference evidence="10 11" key="1">
    <citation type="journal article" date="2008" name="Chem. Biol. Interact.">
        <title>Extending the Bacillus cereus group genomics to putative food-borne pathogens of different toxicity.</title>
        <authorList>
            <person name="Lapidus A."/>
            <person name="Goltsman E."/>
            <person name="Auger S."/>
            <person name="Galleron N."/>
            <person name="Segurens B."/>
            <person name="Dossat C."/>
            <person name="Land M.L."/>
            <person name="Broussolle V."/>
            <person name="Brillard J."/>
            <person name="Guinebretiere M.H."/>
            <person name="Sanchis V."/>
            <person name="Nguen-The C."/>
            <person name="Lereclus D."/>
            <person name="Richardson P."/>
            <person name="Wincker P."/>
            <person name="Weissenbach J."/>
            <person name="Ehrlich S.D."/>
            <person name="Sorokin A."/>
        </authorList>
    </citation>
    <scope>NUCLEOTIDE SEQUENCE [LARGE SCALE GENOMIC DNA]</scope>
    <source>
        <strain evidence="11">DSM 22905 / CIP 110041 / 391-98 / NVH 391-98</strain>
    </source>
</reference>
<keyword evidence="8 9" id="KW-0472">Membrane</keyword>
<dbReference type="NCBIfam" id="TIGR00796">
    <property type="entry name" value="livcs"/>
    <property type="match status" value="1"/>
</dbReference>
<feature type="transmembrane region" description="Helical" evidence="9">
    <location>
        <begin position="408"/>
        <end position="431"/>
    </location>
</feature>
<keyword evidence="3 9" id="KW-0813">Transport</keyword>
<evidence type="ECO:0000313" key="11">
    <source>
        <dbReference type="Proteomes" id="UP000002300"/>
    </source>
</evidence>
<dbReference type="Proteomes" id="UP000002300">
    <property type="component" value="Chromosome"/>
</dbReference>
<dbReference type="GO" id="GO:0015188">
    <property type="term" value="F:L-isoleucine transmembrane transporter activity"/>
    <property type="evidence" value="ECO:0007669"/>
    <property type="project" value="TreeGrafter"/>
</dbReference>
<evidence type="ECO:0000256" key="6">
    <source>
        <dbReference type="ARBA" id="ARBA00022970"/>
    </source>
</evidence>
<comment type="similarity">
    <text evidence="2 9">Belongs to the branched chain amino acid transporter family.</text>
</comment>
<feature type="transmembrane region" description="Helical" evidence="9">
    <location>
        <begin position="43"/>
        <end position="67"/>
    </location>
</feature>
<dbReference type="Pfam" id="PF05525">
    <property type="entry name" value="Branch_AA_trans"/>
    <property type="match status" value="1"/>
</dbReference>
<feature type="transmembrane region" description="Helical" evidence="9">
    <location>
        <begin position="370"/>
        <end position="388"/>
    </location>
</feature>
<keyword evidence="11" id="KW-1185">Reference proteome</keyword>
<dbReference type="KEGG" id="bcy:Bcer98_3237"/>
<keyword evidence="6 9" id="KW-0029">Amino-acid transport</keyword>
<dbReference type="GO" id="GO:0015818">
    <property type="term" value="P:isoleucine transport"/>
    <property type="evidence" value="ECO:0007669"/>
    <property type="project" value="TreeGrafter"/>
</dbReference>
<evidence type="ECO:0000256" key="4">
    <source>
        <dbReference type="ARBA" id="ARBA00022475"/>
    </source>
</evidence>
<dbReference type="EMBL" id="CP000764">
    <property type="protein sequence ID" value="ABS23456.1"/>
    <property type="molecule type" value="Genomic_DNA"/>
</dbReference>
<keyword evidence="7 9" id="KW-1133">Transmembrane helix</keyword>
<evidence type="ECO:0000256" key="8">
    <source>
        <dbReference type="ARBA" id="ARBA00023136"/>
    </source>
</evidence>
<keyword evidence="4" id="KW-1003">Cell membrane</keyword>
<accession>A7GTJ8</accession>
<name>A7GTJ8_BACCN</name>
<organism evidence="10 11">
    <name type="scientific">Bacillus cytotoxicus (strain DSM 22905 / CIP 110041 / 391-98 / NVH 391-98)</name>
    <dbReference type="NCBI Taxonomy" id="315749"/>
    <lineage>
        <taxon>Bacteria</taxon>
        <taxon>Bacillati</taxon>
        <taxon>Bacillota</taxon>
        <taxon>Bacilli</taxon>
        <taxon>Bacillales</taxon>
        <taxon>Bacillaceae</taxon>
        <taxon>Bacillus</taxon>
        <taxon>Bacillus cereus group</taxon>
    </lineage>
</organism>
<evidence type="ECO:0000313" key="10">
    <source>
        <dbReference type="EMBL" id="ABS23456.1"/>
    </source>
</evidence>
<dbReference type="GO" id="GO:0005886">
    <property type="term" value="C:plasma membrane"/>
    <property type="evidence" value="ECO:0007669"/>
    <property type="project" value="UniProtKB-SubCell"/>
</dbReference>
<evidence type="ECO:0000256" key="9">
    <source>
        <dbReference type="RuleBase" id="RU362122"/>
    </source>
</evidence>
<evidence type="ECO:0000256" key="7">
    <source>
        <dbReference type="ARBA" id="ARBA00022989"/>
    </source>
</evidence>
<gene>
    <name evidence="10" type="ordered locus">Bcer98_3237</name>
</gene>
<dbReference type="PANTHER" id="PTHR30588:SF8">
    <property type="entry name" value="BRANCHED-CHAIN AMINO ACID PERMEASE BRAB"/>
    <property type="match status" value="1"/>
</dbReference>
<dbReference type="PANTHER" id="PTHR30588">
    <property type="entry name" value="BRANCHED-CHAIN AMINO ACID TRANSPORT SYSTEM 2 CARRIER PROTEIN"/>
    <property type="match status" value="1"/>
</dbReference>
<sequence length="443" mass="47071">MKVKSSLKVSEIFAISLMLFALFFGAGNMIFPPALGQGAGTNVWIALFGFVITGVGLPLLGVIAIALKGDINKLAGRVHPLFALVFIVAIYLCLGVFVSVPRTGTVAYEMAVAPFLPTEVAGAQYPLVIFTFIFFAVTFYLALNPSKLVGRIGKVLTPILLAIIVIIVVKALISPIGEFRAPTETYKDPLFKGFIDGYLTLDGLAALVFGNVVVNTLKGKGVTDKKRIARVTIIAGIVAALALFLIYLALAYLGASSVSLGMGENGGVILTNIVHHLFGEYGTLLLGVAITAACLTTSVGIVAACGEFFSKLLPKFPYQTVVFIFCALAFMVANLGLTQLIALALPILITLYPIGIVLIILSLVENYIRIPLAMYVGGMIGAFAISLFDGLHNANIEIATLAPILEKIPLYSVGMGWLIPGIIGMFVGYVVSMFQKRAVVIEE</sequence>
<dbReference type="HOGENOM" id="CLU_036807_0_1_9"/>
<protein>
    <recommendedName>
        <fullName evidence="9">Branched-chain amino acid transport system carrier protein</fullName>
    </recommendedName>
</protein>
<dbReference type="AlphaFoldDB" id="A7GTJ8"/>
<feature type="transmembrane region" description="Helical" evidence="9">
    <location>
        <begin position="284"/>
        <end position="304"/>
    </location>
</feature>